<feature type="chain" id="PRO_5032280498" description="Type II protein arginine methyltransferase" evidence="2">
    <location>
        <begin position="17"/>
        <end position="536"/>
    </location>
</feature>
<feature type="non-terminal residue" evidence="3">
    <location>
        <position position="536"/>
    </location>
</feature>
<dbReference type="EMBL" id="CAJNNW010032687">
    <property type="protein sequence ID" value="CAE8714937.1"/>
    <property type="molecule type" value="Genomic_DNA"/>
</dbReference>
<name>A0A813KX87_POLGL</name>
<dbReference type="AlphaFoldDB" id="A0A813KX87"/>
<evidence type="ECO:0000256" key="2">
    <source>
        <dbReference type="SAM" id="SignalP"/>
    </source>
</evidence>
<accession>A0A813KX87</accession>
<dbReference type="Proteomes" id="UP000626109">
    <property type="component" value="Unassembled WGS sequence"/>
</dbReference>
<evidence type="ECO:0000313" key="4">
    <source>
        <dbReference type="Proteomes" id="UP000626109"/>
    </source>
</evidence>
<protein>
    <recommendedName>
        <fullName evidence="5">Type II protein arginine methyltransferase</fullName>
    </recommendedName>
</protein>
<evidence type="ECO:0000313" key="3">
    <source>
        <dbReference type="EMBL" id="CAE8714937.1"/>
    </source>
</evidence>
<reference evidence="3" key="1">
    <citation type="submission" date="2021-02" db="EMBL/GenBank/DDBJ databases">
        <authorList>
            <person name="Dougan E. K."/>
            <person name="Rhodes N."/>
            <person name="Thang M."/>
            <person name="Chan C."/>
        </authorList>
    </citation>
    <scope>NUCLEOTIDE SEQUENCE</scope>
</reference>
<organism evidence="3 4">
    <name type="scientific">Polarella glacialis</name>
    <name type="common">Dinoflagellate</name>
    <dbReference type="NCBI Taxonomy" id="89957"/>
    <lineage>
        <taxon>Eukaryota</taxon>
        <taxon>Sar</taxon>
        <taxon>Alveolata</taxon>
        <taxon>Dinophyceae</taxon>
        <taxon>Suessiales</taxon>
        <taxon>Suessiaceae</taxon>
        <taxon>Polarella</taxon>
    </lineage>
</organism>
<dbReference type="PANTHER" id="PTHR37909">
    <property type="entry name" value="S-ADENOSYL-L-METHIONINE-DEPENDENT METHYLTRANSFERASES SUPERFAMILY PROTEIN"/>
    <property type="match status" value="1"/>
</dbReference>
<gene>
    <name evidence="3" type="ORF">PGLA2088_LOCUS38277</name>
</gene>
<sequence>VLVGLTLAWLLPKVATILQKRLCGRRPGTLFYQISTPVRHQQQPEQEKQREQEQQQQQQQQQRQQQTQQNHHHRQQELSRTITIASKPSPAKPAKPAETSAEAPSRSPSWIYQALCKHIHGTLEGPFMGVRHALPEDHSYASTNLPEDFLQALFERLQPSFLLEIGSFKGGSALRIADAALSVARNDATAPTPCLVCVDTFLGDAQMWLDRNPGWRDGLLLENGFPRLYWQFMANVQRRREVILPLPLASLSATRVLQQLAVRQVVPLPEFVYLDSAHVQGETLMEIIQAFRLLPEGGVLVGDDLDWPAVESDLLAFLQTEPPVTGSEDPLLLGLPNLFFRADSGYWVLDTTPRQWLLRKRAGAGGLSELRHILEVEDYGETTTEYVALTDADREAGAVLEGSAKLKRAAAASASVLGAPTCLKRNAARRRFGQGLGHLRQEESGAAAITTLCSISAIETADHCHGIKPKLTGLRPGPAALSLGLSLPLRINSRRCSLTLFSARVHRVYTILILRREGGCVTVPWAVHVSRVTHSM</sequence>
<keyword evidence="2" id="KW-0732">Signal</keyword>
<comment type="caution">
    <text evidence="3">The sequence shown here is derived from an EMBL/GenBank/DDBJ whole genome shotgun (WGS) entry which is preliminary data.</text>
</comment>
<dbReference type="InterPro" id="IPR029063">
    <property type="entry name" value="SAM-dependent_MTases_sf"/>
</dbReference>
<feature type="signal peptide" evidence="2">
    <location>
        <begin position="1"/>
        <end position="16"/>
    </location>
</feature>
<feature type="region of interest" description="Disordered" evidence="1">
    <location>
        <begin position="37"/>
        <end position="105"/>
    </location>
</feature>
<evidence type="ECO:0000256" key="1">
    <source>
        <dbReference type="SAM" id="MobiDB-lite"/>
    </source>
</evidence>
<feature type="compositionally biased region" description="Low complexity" evidence="1">
    <location>
        <begin position="54"/>
        <end position="69"/>
    </location>
</feature>
<proteinExistence type="predicted"/>
<dbReference type="PANTHER" id="PTHR37909:SF1">
    <property type="entry name" value="S-ADENOSYL-L-METHIONINE-DEPENDENT METHYLTRANSFERASES SUPERFAMILY PROTEIN"/>
    <property type="match status" value="1"/>
</dbReference>
<dbReference type="Gene3D" id="3.40.50.150">
    <property type="entry name" value="Vaccinia Virus protein VP39"/>
    <property type="match status" value="1"/>
</dbReference>
<dbReference type="SUPFAM" id="SSF53335">
    <property type="entry name" value="S-adenosyl-L-methionine-dependent methyltransferases"/>
    <property type="match status" value="1"/>
</dbReference>
<feature type="compositionally biased region" description="Low complexity" evidence="1">
    <location>
        <begin position="85"/>
        <end position="105"/>
    </location>
</feature>
<dbReference type="Pfam" id="PF13578">
    <property type="entry name" value="Methyltransf_24"/>
    <property type="match status" value="1"/>
</dbReference>
<evidence type="ECO:0008006" key="5">
    <source>
        <dbReference type="Google" id="ProtNLM"/>
    </source>
</evidence>